<gene>
    <name evidence="2" type="ORF">BOX37_07160</name>
</gene>
<name>A0A1J0VP41_9NOCA</name>
<dbReference type="KEGG" id="nsl:BOX37_07160"/>
<accession>A0A1J0VP41</accession>
<proteinExistence type="predicted"/>
<evidence type="ECO:0000313" key="2">
    <source>
        <dbReference type="EMBL" id="APE33785.1"/>
    </source>
</evidence>
<protein>
    <submittedName>
        <fullName evidence="2">Uncharacterized protein</fullName>
    </submittedName>
</protein>
<evidence type="ECO:0000256" key="1">
    <source>
        <dbReference type="SAM" id="MobiDB-lite"/>
    </source>
</evidence>
<dbReference type="AlphaFoldDB" id="A0A1J0VP41"/>
<feature type="region of interest" description="Disordered" evidence="1">
    <location>
        <begin position="62"/>
        <end position="82"/>
    </location>
</feature>
<organism evidence="2 3">
    <name type="scientific">Nocardia mangyaensis</name>
    <dbReference type="NCBI Taxonomy" id="2213200"/>
    <lineage>
        <taxon>Bacteria</taxon>
        <taxon>Bacillati</taxon>
        <taxon>Actinomycetota</taxon>
        <taxon>Actinomycetes</taxon>
        <taxon>Mycobacteriales</taxon>
        <taxon>Nocardiaceae</taxon>
        <taxon>Nocardia</taxon>
    </lineage>
</organism>
<sequence length="118" mass="12686">MSWKTSCVLDQKNRALGAVALDGGVTHSDPEKTGEAALGRIGECAHGGEYLAAVAGRLGHRRPGQPADLVPRLAPHPGHDRQLLGLDTQRRTHEFPFFAAEVLFVKVGRGRRSEISAL</sequence>
<dbReference type="Proteomes" id="UP000183810">
    <property type="component" value="Chromosome"/>
</dbReference>
<keyword evidence="3" id="KW-1185">Reference proteome</keyword>
<dbReference type="EMBL" id="CP018082">
    <property type="protein sequence ID" value="APE33785.1"/>
    <property type="molecule type" value="Genomic_DNA"/>
</dbReference>
<evidence type="ECO:0000313" key="3">
    <source>
        <dbReference type="Proteomes" id="UP000183810"/>
    </source>
</evidence>
<reference evidence="2" key="1">
    <citation type="submission" date="2016-11" db="EMBL/GenBank/DDBJ databases">
        <authorList>
            <person name="Jaros S."/>
            <person name="Januszkiewicz K."/>
            <person name="Wedrychowicz H."/>
        </authorList>
    </citation>
    <scope>NUCLEOTIDE SEQUENCE [LARGE SCALE GENOMIC DNA]</scope>
    <source>
        <strain evidence="2">Y48</strain>
    </source>
</reference>